<reference evidence="5 6" key="1">
    <citation type="submission" date="2018-05" db="EMBL/GenBank/DDBJ databases">
        <title>Genomic Encyclopedia of Type Strains, Phase IV (KMG-IV): sequencing the most valuable type-strain genomes for metagenomic binning, comparative biology and taxonomic classification.</title>
        <authorList>
            <person name="Goeker M."/>
        </authorList>
    </citation>
    <scope>NUCLEOTIDE SEQUENCE [LARGE SCALE GENOMIC DNA]</scope>
    <source>
        <strain evidence="5 6">DSM 24995</strain>
    </source>
</reference>
<proteinExistence type="predicted"/>
<keyword evidence="1" id="KW-0813">Transport</keyword>
<dbReference type="PROSITE" id="PS50893">
    <property type="entry name" value="ABC_TRANSPORTER_2"/>
    <property type="match status" value="1"/>
</dbReference>
<dbReference type="PANTHER" id="PTHR42781:SF4">
    <property type="entry name" value="SPERMIDINE_PUTRESCINE IMPORT ATP-BINDING PROTEIN POTA"/>
    <property type="match status" value="1"/>
</dbReference>
<organism evidence="5 6">
    <name type="scientific">Hungatella effluvii</name>
    <dbReference type="NCBI Taxonomy" id="1096246"/>
    <lineage>
        <taxon>Bacteria</taxon>
        <taxon>Bacillati</taxon>
        <taxon>Bacillota</taxon>
        <taxon>Clostridia</taxon>
        <taxon>Lachnospirales</taxon>
        <taxon>Lachnospiraceae</taxon>
        <taxon>Hungatella</taxon>
    </lineage>
</organism>
<dbReference type="PANTHER" id="PTHR42781">
    <property type="entry name" value="SPERMIDINE/PUTRESCINE IMPORT ATP-BINDING PROTEIN POTA"/>
    <property type="match status" value="1"/>
</dbReference>
<dbReference type="Gene3D" id="2.40.50.140">
    <property type="entry name" value="Nucleic acid-binding proteins"/>
    <property type="match status" value="1"/>
</dbReference>
<name>A0A2V3YGZ6_9FIRM</name>
<feature type="domain" description="ABC transporter" evidence="4">
    <location>
        <begin position="4"/>
        <end position="235"/>
    </location>
</feature>
<evidence type="ECO:0000259" key="4">
    <source>
        <dbReference type="PROSITE" id="PS50893"/>
    </source>
</evidence>
<gene>
    <name evidence="5" type="ORF">DFR60_101214</name>
</gene>
<dbReference type="Gene3D" id="2.40.50.100">
    <property type="match status" value="1"/>
</dbReference>
<dbReference type="InterPro" id="IPR012340">
    <property type="entry name" value="NA-bd_OB-fold"/>
</dbReference>
<evidence type="ECO:0000313" key="6">
    <source>
        <dbReference type="Proteomes" id="UP000248057"/>
    </source>
</evidence>
<dbReference type="FunFam" id="3.40.50.300:FF:000042">
    <property type="entry name" value="Maltose/maltodextrin ABC transporter, ATP-binding protein"/>
    <property type="match status" value="1"/>
</dbReference>
<dbReference type="AlphaFoldDB" id="A0A2V3YGZ6"/>
<dbReference type="SMART" id="SM00382">
    <property type="entry name" value="AAA"/>
    <property type="match status" value="1"/>
</dbReference>
<dbReference type="GO" id="GO:0005524">
    <property type="term" value="F:ATP binding"/>
    <property type="evidence" value="ECO:0007669"/>
    <property type="project" value="UniProtKB-KW"/>
</dbReference>
<dbReference type="InterPro" id="IPR003439">
    <property type="entry name" value="ABC_transporter-like_ATP-bd"/>
</dbReference>
<dbReference type="GO" id="GO:0140359">
    <property type="term" value="F:ABC-type transporter activity"/>
    <property type="evidence" value="ECO:0007669"/>
    <property type="project" value="UniProtKB-ARBA"/>
</dbReference>
<dbReference type="InterPro" id="IPR050093">
    <property type="entry name" value="ABC_SmlMolc_Importer"/>
</dbReference>
<accession>A0A2V3YGZ6</accession>
<dbReference type="SUPFAM" id="SSF50331">
    <property type="entry name" value="MOP-like"/>
    <property type="match status" value="1"/>
</dbReference>
<evidence type="ECO:0000256" key="1">
    <source>
        <dbReference type="ARBA" id="ARBA00022448"/>
    </source>
</evidence>
<sequence length="357" mass="39812">MAFMTLKDIDVCYDKKKQVLKGLNLEVEEGELVSLLGPSGCGKTTTLRVVAGFIEPQGGIFSLDGTDLTKVPVHKRNFGIVFQSYALFPHLSVYDNVAFGLKIRKLDKAEMDKKVKNILEVCGLTEFANRFPQQMSGGQRQRVALARALVIEPKLLLLDEPLSNLDAKLRINMRMEIKRIQKQLGITTLFVTHDQEECFSISDKVAVMNRGVIEQYDTPEHIYSRPETEFVARFIGFENFLTLHKGGDIYRTDGGEAFSVKTAHGTVPSEETVTGTIRPEDILVDTEDRTVNVLAGTVGVRTFLGKSYQYEVNTAAGKFLVNRTADESYEEGQMVRLYLPEEKLILVNGNNSDGSSS</sequence>
<dbReference type="GO" id="GO:0043190">
    <property type="term" value="C:ATP-binding cassette (ABC) transporter complex"/>
    <property type="evidence" value="ECO:0007669"/>
    <property type="project" value="InterPro"/>
</dbReference>
<dbReference type="RefSeq" id="WP_110321223.1">
    <property type="nucleotide sequence ID" value="NZ_QJKD01000001.1"/>
</dbReference>
<dbReference type="InterPro" id="IPR013611">
    <property type="entry name" value="Transp-assoc_OB_typ2"/>
</dbReference>
<dbReference type="Pfam" id="PF00005">
    <property type="entry name" value="ABC_tran"/>
    <property type="match status" value="1"/>
</dbReference>
<dbReference type="GeneID" id="86059566"/>
<keyword evidence="6" id="KW-1185">Reference proteome</keyword>
<dbReference type="InterPro" id="IPR008995">
    <property type="entry name" value="Mo/tungstate-bd_C_term_dom"/>
</dbReference>
<dbReference type="GO" id="GO:0016887">
    <property type="term" value="F:ATP hydrolysis activity"/>
    <property type="evidence" value="ECO:0007669"/>
    <property type="project" value="InterPro"/>
</dbReference>
<dbReference type="Proteomes" id="UP000248057">
    <property type="component" value="Unassembled WGS sequence"/>
</dbReference>
<evidence type="ECO:0000256" key="3">
    <source>
        <dbReference type="ARBA" id="ARBA00022840"/>
    </source>
</evidence>
<dbReference type="PROSITE" id="PS00211">
    <property type="entry name" value="ABC_TRANSPORTER_1"/>
    <property type="match status" value="1"/>
</dbReference>
<evidence type="ECO:0000256" key="2">
    <source>
        <dbReference type="ARBA" id="ARBA00022741"/>
    </source>
</evidence>
<dbReference type="InterPro" id="IPR027417">
    <property type="entry name" value="P-loop_NTPase"/>
</dbReference>
<dbReference type="Pfam" id="PF08402">
    <property type="entry name" value="TOBE_2"/>
    <property type="match status" value="1"/>
</dbReference>
<dbReference type="Gene3D" id="3.40.50.300">
    <property type="entry name" value="P-loop containing nucleotide triphosphate hydrolases"/>
    <property type="match status" value="1"/>
</dbReference>
<keyword evidence="2" id="KW-0547">Nucleotide-binding</keyword>
<dbReference type="InterPro" id="IPR003593">
    <property type="entry name" value="AAA+_ATPase"/>
</dbReference>
<dbReference type="EMBL" id="QJKD01000001">
    <property type="protein sequence ID" value="PXX56910.1"/>
    <property type="molecule type" value="Genomic_DNA"/>
</dbReference>
<evidence type="ECO:0000313" key="5">
    <source>
        <dbReference type="EMBL" id="PXX56910.1"/>
    </source>
</evidence>
<dbReference type="SUPFAM" id="SSF52540">
    <property type="entry name" value="P-loop containing nucleoside triphosphate hydrolases"/>
    <property type="match status" value="1"/>
</dbReference>
<protein>
    <submittedName>
        <fullName evidence="5">Putative spermidine/putrescine transport system ATP-binding protein</fullName>
    </submittedName>
</protein>
<keyword evidence="3 5" id="KW-0067">ATP-binding</keyword>
<dbReference type="InterPro" id="IPR017871">
    <property type="entry name" value="ABC_transporter-like_CS"/>
</dbReference>
<comment type="caution">
    <text evidence="5">The sequence shown here is derived from an EMBL/GenBank/DDBJ whole genome shotgun (WGS) entry which is preliminary data.</text>
</comment>